<dbReference type="AlphaFoldDB" id="A0A6A7N6Y2"/>
<keyword evidence="3" id="KW-1185">Reference proteome</keyword>
<protein>
    <submittedName>
        <fullName evidence="2">Uncharacterized protein</fullName>
    </submittedName>
</protein>
<name>A0A6A7N6Y2_9BURK</name>
<evidence type="ECO:0000313" key="3">
    <source>
        <dbReference type="Proteomes" id="UP000440498"/>
    </source>
</evidence>
<evidence type="ECO:0000256" key="1">
    <source>
        <dbReference type="SAM" id="SignalP"/>
    </source>
</evidence>
<keyword evidence="1" id="KW-0732">Signal</keyword>
<organism evidence="2 3">
    <name type="scientific">Rugamonas aquatica</name>
    <dbReference type="NCBI Taxonomy" id="2743357"/>
    <lineage>
        <taxon>Bacteria</taxon>
        <taxon>Pseudomonadati</taxon>
        <taxon>Pseudomonadota</taxon>
        <taxon>Betaproteobacteria</taxon>
        <taxon>Burkholderiales</taxon>
        <taxon>Oxalobacteraceae</taxon>
        <taxon>Telluria group</taxon>
        <taxon>Rugamonas</taxon>
    </lineage>
</organism>
<dbReference type="EMBL" id="WHUG01000009">
    <property type="protein sequence ID" value="MQA40759.1"/>
    <property type="molecule type" value="Genomic_DNA"/>
</dbReference>
<proteinExistence type="predicted"/>
<accession>A0A6A7N6Y2</accession>
<dbReference type="Proteomes" id="UP000440498">
    <property type="component" value="Unassembled WGS sequence"/>
</dbReference>
<comment type="caution">
    <text evidence="2">The sequence shown here is derived from an EMBL/GenBank/DDBJ whole genome shotgun (WGS) entry which is preliminary data.</text>
</comment>
<reference evidence="2 3" key="1">
    <citation type="submission" date="2019-10" db="EMBL/GenBank/DDBJ databases">
        <title>Two novel species isolated from a subtropical stream in China.</title>
        <authorList>
            <person name="Lu H."/>
        </authorList>
    </citation>
    <scope>NUCLEOTIDE SEQUENCE [LARGE SCALE GENOMIC DNA]</scope>
    <source>
        <strain evidence="2 3">FT29W</strain>
    </source>
</reference>
<evidence type="ECO:0000313" key="2">
    <source>
        <dbReference type="EMBL" id="MQA40759.1"/>
    </source>
</evidence>
<feature type="chain" id="PRO_5025334261" evidence="1">
    <location>
        <begin position="21"/>
        <end position="182"/>
    </location>
</feature>
<sequence>MKSKLTAALLAALCSTGAWAATGPAWAWSVGKISNNGSVQVQALNGGGSYDIVQNPTGAVAKANQSAMTQPPTVIVQSTGSAPPFNYKDDCWVVNTVAGRFFGAGKVDAGKFTGLMAPLNGMAAATAGKSLLSAMLALQMDMSNTQSVLTYCGADVNCLGAGGDPIGVVMAMPLVSYEKCYP</sequence>
<dbReference type="RefSeq" id="WP_152840049.1">
    <property type="nucleotide sequence ID" value="NZ_WHUG01000009.1"/>
</dbReference>
<gene>
    <name evidence="2" type="ORF">GEV02_21720</name>
</gene>
<feature type="signal peptide" evidence="1">
    <location>
        <begin position="1"/>
        <end position="20"/>
    </location>
</feature>